<feature type="domain" description="Enoyl reductase (ER)" evidence="1">
    <location>
        <begin position="11"/>
        <end position="329"/>
    </location>
</feature>
<dbReference type="PANTHER" id="PTHR43677:SF4">
    <property type="entry name" value="QUINONE OXIDOREDUCTASE-LIKE PROTEIN 2"/>
    <property type="match status" value="1"/>
</dbReference>
<dbReference type="Gene3D" id="3.90.180.10">
    <property type="entry name" value="Medium-chain alcohol dehydrogenases, catalytic domain"/>
    <property type="match status" value="1"/>
</dbReference>
<dbReference type="CDD" id="cd08241">
    <property type="entry name" value="QOR1"/>
    <property type="match status" value="1"/>
</dbReference>
<gene>
    <name evidence="2" type="ORF">GQA94_14080</name>
</gene>
<dbReference type="PANTHER" id="PTHR43677">
    <property type="entry name" value="SHORT-CHAIN DEHYDROGENASE/REDUCTASE"/>
    <property type="match status" value="1"/>
</dbReference>
<dbReference type="OrthoDB" id="4190732at2"/>
<reference evidence="2 3" key="1">
    <citation type="submission" date="2019-12" db="EMBL/GenBank/DDBJ databases">
        <title>Complete genome sequence of Pseudomonas stutzeri.</title>
        <authorList>
            <person name="Lim S.R."/>
            <person name="Kim J.H."/>
        </authorList>
    </citation>
    <scope>NUCLEOTIDE SEQUENCE [LARGE SCALE GENOMIC DNA]</scope>
    <source>
        <strain evidence="2 3">PM101005</strain>
    </source>
</reference>
<dbReference type="InterPro" id="IPR013154">
    <property type="entry name" value="ADH-like_N"/>
</dbReference>
<name>A0A6I6LPE4_STUST</name>
<dbReference type="AlphaFoldDB" id="A0A6I6LPE4"/>
<dbReference type="SUPFAM" id="SSF50129">
    <property type="entry name" value="GroES-like"/>
    <property type="match status" value="1"/>
</dbReference>
<dbReference type="InterPro" id="IPR011032">
    <property type="entry name" value="GroES-like_sf"/>
</dbReference>
<evidence type="ECO:0000313" key="3">
    <source>
        <dbReference type="Proteomes" id="UP000438983"/>
    </source>
</evidence>
<dbReference type="Gene3D" id="3.40.50.720">
    <property type="entry name" value="NAD(P)-binding Rossmann-like Domain"/>
    <property type="match status" value="1"/>
</dbReference>
<evidence type="ECO:0000313" key="2">
    <source>
        <dbReference type="EMBL" id="QGZ31133.1"/>
    </source>
</evidence>
<sequence>MRAVICESFSGSQGLVFKDVETPGLGKGLVRIRVHYASVSYAITLMVAGQYQRKFALPFVPGTEVAGVVLECANDVGNVKPGDRVAAILDCGAFAEEAVADASNVYHIPHGFPLSKAVGIPLSFGTAATALTKARLGSGQTILVTGAGGALGSAAIRVAKTKGARVIAAASSADKLRAAIAAGADYGVNYLQEDLKAKVKAITEGRGVDIVFDPVGGELFETLIRSTAVDGVVLCLGFASGTIPKVPANLLLLKNLSLIGVNFSEYIGWGASDRRHEFAGQVQGLMSWLFTEASNGAIEVPEPQIYQFDEVISALGSIADRRAIGKIAIKIN</sequence>
<organism evidence="2 3">
    <name type="scientific">Stutzerimonas stutzeri</name>
    <name type="common">Pseudomonas stutzeri</name>
    <dbReference type="NCBI Taxonomy" id="316"/>
    <lineage>
        <taxon>Bacteria</taxon>
        <taxon>Pseudomonadati</taxon>
        <taxon>Pseudomonadota</taxon>
        <taxon>Gammaproteobacteria</taxon>
        <taxon>Pseudomonadales</taxon>
        <taxon>Pseudomonadaceae</taxon>
        <taxon>Stutzerimonas</taxon>
    </lineage>
</organism>
<dbReference type="InterPro" id="IPR013149">
    <property type="entry name" value="ADH-like_C"/>
</dbReference>
<dbReference type="Pfam" id="PF00107">
    <property type="entry name" value="ADH_zinc_N"/>
    <property type="match status" value="1"/>
</dbReference>
<dbReference type="SMART" id="SM00829">
    <property type="entry name" value="PKS_ER"/>
    <property type="match status" value="1"/>
</dbReference>
<dbReference type="InterPro" id="IPR051397">
    <property type="entry name" value="Zn-ADH-like_protein"/>
</dbReference>
<dbReference type="InterPro" id="IPR020843">
    <property type="entry name" value="ER"/>
</dbReference>
<dbReference type="EMBL" id="CP046902">
    <property type="protein sequence ID" value="QGZ31133.1"/>
    <property type="molecule type" value="Genomic_DNA"/>
</dbReference>
<dbReference type="GO" id="GO:0016491">
    <property type="term" value="F:oxidoreductase activity"/>
    <property type="evidence" value="ECO:0007669"/>
    <property type="project" value="InterPro"/>
</dbReference>
<accession>A0A6I6LPE4</accession>
<dbReference type="InterPro" id="IPR036291">
    <property type="entry name" value="NAD(P)-bd_dom_sf"/>
</dbReference>
<protein>
    <submittedName>
        <fullName evidence="2">Zinc-binding dehydrogenase</fullName>
    </submittedName>
</protein>
<dbReference type="RefSeq" id="WP_158188597.1">
    <property type="nucleotide sequence ID" value="NZ_CP046902.1"/>
</dbReference>
<dbReference type="Pfam" id="PF08240">
    <property type="entry name" value="ADH_N"/>
    <property type="match status" value="1"/>
</dbReference>
<dbReference type="SUPFAM" id="SSF51735">
    <property type="entry name" value="NAD(P)-binding Rossmann-fold domains"/>
    <property type="match status" value="1"/>
</dbReference>
<dbReference type="Proteomes" id="UP000438983">
    <property type="component" value="Chromosome"/>
</dbReference>
<proteinExistence type="predicted"/>
<evidence type="ECO:0000259" key="1">
    <source>
        <dbReference type="SMART" id="SM00829"/>
    </source>
</evidence>